<dbReference type="RefSeq" id="WP_210598767.1">
    <property type="nucleotide sequence ID" value="NZ_JAGKSQ010000008.1"/>
</dbReference>
<name>A0A941AQM3_9BACI</name>
<sequence>MKTKIILFTLLCLCLLALISYMFLSNADPGVSGSLGKSSDQMREINGIEMLINDFYVEPYSESEQFIIVDLSIQNTTEKVYEFSPFKFTLVDEEGFAFERDTSIETKGVLGGQIHPERMVRGELAFLVPVGTNYELVYTEHLRTGQLIWKLTVDKD</sequence>
<accession>A0A941AQM3</accession>
<comment type="caution">
    <text evidence="4">The sequence shown here is derived from an EMBL/GenBank/DDBJ whole genome shotgun (WGS) entry which is preliminary data.</text>
</comment>
<reference evidence="4" key="1">
    <citation type="submission" date="2021-03" db="EMBL/GenBank/DDBJ databases">
        <title>Bacillus suaedae sp. nov., isolated from Suaeda aralocaspica.</title>
        <authorList>
            <person name="Lei R.F.R."/>
        </authorList>
    </citation>
    <scope>NUCLEOTIDE SEQUENCE</scope>
    <source>
        <strain evidence="4">YZJH907-2</strain>
    </source>
</reference>
<dbReference type="Proteomes" id="UP000678228">
    <property type="component" value="Unassembled WGS sequence"/>
</dbReference>
<dbReference type="AlphaFoldDB" id="A0A941AQM3"/>
<evidence type="ECO:0000313" key="4">
    <source>
        <dbReference type="EMBL" id="MBP3952917.1"/>
    </source>
</evidence>
<keyword evidence="5" id="KW-1185">Reference proteome</keyword>
<evidence type="ECO:0000313" key="5">
    <source>
        <dbReference type="Proteomes" id="UP000678228"/>
    </source>
</evidence>
<feature type="chain" id="PRO_5038026676" evidence="2">
    <location>
        <begin position="28"/>
        <end position="156"/>
    </location>
</feature>
<dbReference type="InterPro" id="IPR029050">
    <property type="entry name" value="Immunoprotect_excell_Ig-like"/>
</dbReference>
<dbReference type="Pfam" id="PF11611">
    <property type="entry name" value="DUF4352"/>
    <property type="match status" value="1"/>
</dbReference>
<evidence type="ECO:0000259" key="3">
    <source>
        <dbReference type="Pfam" id="PF11611"/>
    </source>
</evidence>
<dbReference type="Gene3D" id="2.60.40.1240">
    <property type="match status" value="1"/>
</dbReference>
<dbReference type="EMBL" id="JAGKSQ010000008">
    <property type="protein sequence ID" value="MBP3952917.1"/>
    <property type="molecule type" value="Genomic_DNA"/>
</dbReference>
<dbReference type="InterPro" id="IPR029051">
    <property type="entry name" value="DUF4352"/>
</dbReference>
<evidence type="ECO:0000256" key="2">
    <source>
        <dbReference type="SAM" id="SignalP"/>
    </source>
</evidence>
<gene>
    <name evidence="4" type="ORF">J7W16_17480</name>
</gene>
<evidence type="ECO:0000256" key="1">
    <source>
        <dbReference type="ARBA" id="ARBA00022729"/>
    </source>
</evidence>
<keyword evidence="1 2" id="KW-0732">Signal</keyword>
<protein>
    <submittedName>
        <fullName evidence="4">DUF4352 domain-containing protein</fullName>
    </submittedName>
</protein>
<feature type="domain" description="DUF4352" evidence="3">
    <location>
        <begin position="59"/>
        <end position="142"/>
    </location>
</feature>
<feature type="signal peptide" evidence="2">
    <location>
        <begin position="1"/>
        <end position="27"/>
    </location>
</feature>
<organism evidence="4 5">
    <name type="scientific">Halalkalibacter suaedae</name>
    <dbReference type="NCBI Taxonomy" id="2822140"/>
    <lineage>
        <taxon>Bacteria</taxon>
        <taxon>Bacillati</taxon>
        <taxon>Bacillota</taxon>
        <taxon>Bacilli</taxon>
        <taxon>Bacillales</taxon>
        <taxon>Bacillaceae</taxon>
        <taxon>Halalkalibacter</taxon>
    </lineage>
</organism>
<proteinExistence type="predicted"/>